<organism evidence="2 3">
    <name type="scientific">Puccinia striiformis</name>
    <dbReference type="NCBI Taxonomy" id="27350"/>
    <lineage>
        <taxon>Eukaryota</taxon>
        <taxon>Fungi</taxon>
        <taxon>Dikarya</taxon>
        <taxon>Basidiomycota</taxon>
        <taxon>Pucciniomycotina</taxon>
        <taxon>Pucciniomycetes</taxon>
        <taxon>Pucciniales</taxon>
        <taxon>Pucciniaceae</taxon>
        <taxon>Puccinia</taxon>
    </lineage>
</organism>
<feature type="compositionally biased region" description="Low complexity" evidence="1">
    <location>
        <begin position="184"/>
        <end position="200"/>
    </location>
</feature>
<dbReference type="Proteomes" id="UP000239156">
    <property type="component" value="Unassembled WGS sequence"/>
</dbReference>
<dbReference type="VEuPathDB" id="FungiDB:PSTT_00674"/>
<protein>
    <submittedName>
        <fullName evidence="2">Uncharacterized protein</fullName>
    </submittedName>
</protein>
<accession>A0A2S4W6B0</accession>
<evidence type="ECO:0000313" key="2">
    <source>
        <dbReference type="EMBL" id="POW17310.1"/>
    </source>
</evidence>
<dbReference type="EMBL" id="PKSL01000003">
    <property type="protein sequence ID" value="POW17310.1"/>
    <property type="molecule type" value="Genomic_DNA"/>
</dbReference>
<proteinExistence type="predicted"/>
<comment type="caution">
    <text evidence="2">The sequence shown here is derived from an EMBL/GenBank/DDBJ whole genome shotgun (WGS) entry which is preliminary data.</text>
</comment>
<evidence type="ECO:0000313" key="3">
    <source>
        <dbReference type="Proteomes" id="UP000239156"/>
    </source>
</evidence>
<keyword evidence="3" id="KW-1185">Reference proteome</keyword>
<feature type="region of interest" description="Disordered" evidence="1">
    <location>
        <begin position="175"/>
        <end position="206"/>
    </location>
</feature>
<dbReference type="VEuPathDB" id="FungiDB:PSHT_05712"/>
<feature type="region of interest" description="Disordered" evidence="1">
    <location>
        <begin position="256"/>
        <end position="281"/>
    </location>
</feature>
<gene>
    <name evidence="2" type="ORF">PSTT_00674</name>
</gene>
<name>A0A2S4W6B0_9BASI</name>
<evidence type="ECO:0000256" key="1">
    <source>
        <dbReference type="SAM" id="MobiDB-lite"/>
    </source>
</evidence>
<sequence>MACPKPPPSAASYASDPLAPPKGEVGRHITLKIVACFECEHVVLPPHFEWSLHSQTSPRANWGSPGVSGKQIVCARLLDASVLRAHRGFRNLYLTGKVLTTCGSLFVEYLRIPSCAIFIRSSKHSWWFFQLNFESPQPPLDQQDRAHTPGREKACNVHPFDDIPAHQTTVPSILDHGRVLDGPNRSSNSNAASERTASSALQGSLTAPVTHRRLAKRQAEELECAICYVPLHPSRETSVASPIQKKSLFRVKIPKRLRSGGRSSRPAEPEAPDTTALGVHTYGCQQRNRTPQRLKFQVEILPVFLDKPTVLYFQDRTAEIPMDQMANNHISKCRLSHKDITK</sequence>
<reference evidence="2" key="1">
    <citation type="submission" date="2017-12" db="EMBL/GenBank/DDBJ databases">
        <title>Gene loss provides genomic basis for host adaptation in cereal stripe rust fungi.</title>
        <authorList>
            <person name="Xia C."/>
        </authorList>
    </citation>
    <scope>NUCLEOTIDE SEQUENCE [LARGE SCALE GENOMIC DNA]</scope>
    <source>
        <strain evidence="2">93-210</strain>
    </source>
</reference>